<dbReference type="InterPro" id="IPR013196">
    <property type="entry name" value="HTH_11"/>
</dbReference>
<evidence type="ECO:0000313" key="5">
    <source>
        <dbReference type="Proteomes" id="UP000319818"/>
    </source>
</evidence>
<dbReference type="AlphaFoldDB" id="A0A543FT33"/>
<dbReference type="PROSITE" id="PS51000">
    <property type="entry name" value="HTH_DEOR_2"/>
    <property type="match status" value="1"/>
</dbReference>
<dbReference type="PANTHER" id="PTHR34580:SF1">
    <property type="entry name" value="PROTEIN PAFC"/>
    <property type="match status" value="1"/>
</dbReference>
<evidence type="ECO:0000256" key="2">
    <source>
        <dbReference type="ARBA" id="ARBA00023163"/>
    </source>
</evidence>
<dbReference type="InterPro" id="IPR057727">
    <property type="entry name" value="WCX_dom"/>
</dbReference>
<evidence type="ECO:0000313" key="4">
    <source>
        <dbReference type="EMBL" id="TQM36995.1"/>
    </source>
</evidence>
<dbReference type="PIRSF" id="PIRSF016838">
    <property type="entry name" value="PafC"/>
    <property type="match status" value="1"/>
</dbReference>
<keyword evidence="2" id="KW-0804">Transcription</keyword>
<reference evidence="4 5" key="1">
    <citation type="submission" date="2019-06" db="EMBL/GenBank/DDBJ databases">
        <title>Sequencing the genomes of 1000 actinobacteria strains.</title>
        <authorList>
            <person name="Klenk H.-P."/>
        </authorList>
    </citation>
    <scope>NUCLEOTIDE SEQUENCE [LARGE SCALE GENOMIC DNA]</scope>
    <source>
        <strain evidence="4 5">DSM 45511</strain>
    </source>
</reference>
<keyword evidence="1" id="KW-0805">Transcription regulation</keyword>
<dbReference type="Pfam" id="PF13280">
    <property type="entry name" value="WYL"/>
    <property type="match status" value="1"/>
</dbReference>
<dbReference type="InterPro" id="IPR001034">
    <property type="entry name" value="DeoR_HTH"/>
</dbReference>
<keyword evidence="4" id="KW-0238">DNA-binding</keyword>
<dbReference type="GO" id="GO:0003677">
    <property type="term" value="F:DNA binding"/>
    <property type="evidence" value="ECO:0007669"/>
    <property type="project" value="UniProtKB-KW"/>
</dbReference>
<proteinExistence type="predicted"/>
<organism evidence="4 5">
    <name type="scientific">Pseudonocardia cypriaca</name>
    <dbReference type="NCBI Taxonomy" id="882449"/>
    <lineage>
        <taxon>Bacteria</taxon>
        <taxon>Bacillati</taxon>
        <taxon>Actinomycetota</taxon>
        <taxon>Actinomycetes</taxon>
        <taxon>Pseudonocardiales</taxon>
        <taxon>Pseudonocardiaceae</taxon>
        <taxon>Pseudonocardia</taxon>
    </lineage>
</organism>
<dbReference type="InterPro" id="IPR051534">
    <property type="entry name" value="CBASS_pafABC_assoc_protein"/>
</dbReference>
<evidence type="ECO:0000256" key="1">
    <source>
        <dbReference type="ARBA" id="ARBA00023015"/>
    </source>
</evidence>
<comment type="caution">
    <text evidence="4">The sequence shown here is derived from an EMBL/GenBank/DDBJ whole genome shotgun (WGS) entry which is preliminary data.</text>
</comment>
<name>A0A543FT33_9PSEU</name>
<dbReference type="InterPro" id="IPR036388">
    <property type="entry name" value="WH-like_DNA-bd_sf"/>
</dbReference>
<protein>
    <submittedName>
        <fullName evidence="4">Putative DNA-binding transcriptional regulator YafY</fullName>
    </submittedName>
</protein>
<feature type="domain" description="HTH deoR-type" evidence="3">
    <location>
        <begin position="3"/>
        <end position="76"/>
    </location>
</feature>
<dbReference type="SUPFAM" id="SSF46785">
    <property type="entry name" value="Winged helix' DNA-binding domain"/>
    <property type="match status" value="1"/>
</dbReference>
<dbReference type="Pfam" id="PF08279">
    <property type="entry name" value="HTH_11"/>
    <property type="match status" value="1"/>
</dbReference>
<dbReference type="Proteomes" id="UP000319818">
    <property type="component" value="Unassembled WGS sequence"/>
</dbReference>
<sequence>MVRASRLVSLLMLLQTRERMTARELAAALEVSVRTVYRDVESLGAAGVPVYGEPGHEGGYRLVEGYRTRLTGLTAPEAESLFLASLPAAADELGMGSTAAAAQVKLLAALPAELRVRADRSAQRFHLDTPSWYHDADRVPHLAAVAGAAWQQRTVTIRYLRWEQPQEIVRTVEPHGIVLKGGRWYLVARAAEREMRTYRVSRLLGVDVLADEFEREPGFDLAAYWADQLERFDHDRFRGTATLRISPQGAERLPHLLEPAVADAASRTAGPPDEAGWVEVTIPVEPAEQAVTDLLRLGADAEVLGPPKLREHMATVVEALARRYAR</sequence>
<accession>A0A543FT33</accession>
<dbReference type="Gene3D" id="1.10.10.10">
    <property type="entry name" value="Winged helix-like DNA-binding domain superfamily/Winged helix DNA-binding domain"/>
    <property type="match status" value="1"/>
</dbReference>
<dbReference type="EMBL" id="VFPH01000002">
    <property type="protein sequence ID" value="TQM36995.1"/>
    <property type="molecule type" value="Genomic_DNA"/>
</dbReference>
<gene>
    <name evidence="4" type="ORF">FB388_4192</name>
</gene>
<dbReference type="PROSITE" id="PS52050">
    <property type="entry name" value="WYL"/>
    <property type="match status" value="1"/>
</dbReference>
<evidence type="ECO:0000259" key="3">
    <source>
        <dbReference type="PROSITE" id="PS51000"/>
    </source>
</evidence>
<dbReference type="InterPro" id="IPR036390">
    <property type="entry name" value="WH_DNA-bd_sf"/>
</dbReference>
<dbReference type="GO" id="GO:0003700">
    <property type="term" value="F:DNA-binding transcription factor activity"/>
    <property type="evidence" value="ECO:0007669"/>
    <property type="project" value="InterPro"/>
</dbReference>
<dbReference type="InterPro" id="IPR026881">
    <property type="entry name" value="WYL_dom"/>
</dbReference>
<dbReference type="PANTHER" id="PTHR34580">
    <property type="match status" value="1"/>
</dbReference>
<keyword evidence="5" id="KW-1185">Reference proteome</keyword>
<dbReference type="InterPro" id="IPR028349">
    <property type="entry name" value="PafC-like"/>
</dbReference>
<dbReference type="Pfam" id="PF25583">
    <property type="entry name" value="WCX"/>
    <property type="match status" value="1"/>
</dbReference>